<evidence type="ECO:0000313" key="1">
    <source>
        <dbReference type="EMBL" id="SUV16752.1"/>
    </source>
</evidence>
<gene>
    <name evidence="1" type="ORF">NCTC10338_01836</name>
</gene>
<proteinExistence type="predicted"/>
<organism evidence="1 2">
    <name type="scientific">Lysinibacillus sphaericus</name>
    <name type="common">Bacillus sphaericus</name>
    <dbReference type="NCBI Taxonomy" id="1421"/>
    <lineage>
        <taxon>Bacteria</taxon>
        <taxon>Bacillati</taxon>
        <taxon>Bacillota</taxon>
        <taxon>Bacilli</taxon>
        <taxon>Bacillales</taxon>
        <taxon>Bacillaceae</taxon>
        <taxon>Lysinibacillus</taxon>
    </lineage>
</organism>
<dbReference type="AlphaFoldDB" id="A0AAJ4ZV36"/>
<sequence>MNLAPPFSCLLTLDILLSQTFEIGDNGYCLDKGAS</sequence>
<reference evidence="1 2" key="1">
    <citation type="submission" date="2018-06" db="EMBL/GenBank/DDBJ databases">
        <authorList>
            <consortium name="Pathogen Informatics"/>
            <person name="Doyle S."/>
        </authorList>
    </citation>
    <scope>NUCLEOTIDE SEQUENCE [LARGE SCALE GENOMIC DNA]</scope>
    <source>
        <strain evidence="1 2">NCTC10338</strain>
    </source>
</reference>
<evidence type="ECO:0000313" key="2">
    <source>
        <dbReference type="Proteomes" id="UP000255295"/>
    </source>
</evidence>
<accession>A0AAJ4ZV36</accession>
<dbReference type="Proteomes" id="UP000255295">
    <property type="component" value="Unassembled WGS sequence"/>
</dbReference>
<name>A0AAJ4ZV36_LYSSH</name>
<comment type="caution">
    <text evidence="1">The sequence shown here is derived from an EMBL/GenBank/DDBJ whole genome shotgun (WGS) entry which is preliminary data.</text>
</comment>
<protein>
    <submittedName>
        <fullName evidence="1">Uncharacterized protein</fullName>
    </submittedName>
</protein>
<dbReference type="EMBL" id="UFSZ01000001">
    <property type="protein sequence ID" value="SUV16752.1"/>
    <property type="molecule type" value="Genomic_DNA"/>
</dbReference>